<name>A0ACC7VBG1_9BACI</name>
<organism evidence="1 2">
    <name type="scientific">Pontibacillus yanchengensis</name>
    <dbReference type="NCBI Taxonomy" id="462910"/>
    <lineage>
        <taxon>Bacteria</taxon>
        <taxon>Bacillati</taxon>
        <taxon>Bacillota</taxon>
        <taxon>Bacilli</taxon>
        <taxon>Bacillales</taxon>
        <taxon>Bacillaceae</taxon>
        <taxon>Pontibacillus</taxon>
    </lineage>
</organism>
<accession>A0ACC7VBG1</accession>
<gene>
    <name evidence="1" type="ORF">GLW08_00820</name>
</gene>
<dbReference type="EMBL" id="WMEU01000001">
    <property type="protein sequence ID" value="MYL51870.1"/>
    <property type="molecule type" value="Genomic_DNA"/>
</dbReference>
<evidence type="ECO:0000313" key="2">
    <source>
        <dbReference type="Proteomes" id="UP000466692"/>
    </source>
</evidence>
<protein>
    <submittedName>
        <fullName evidence="1">Diguanylate cyclase</fullName>
    </submittedName>
</protein>
<evidence type="ECO:0000313" key="1">
    <source>
        <dbReference type="EMBL" id="MYL51870.1"/>
    </source>
</evidence>
<comment type="caution">
    <text evidence="1">The sequence shown here is derived from an EMBL/GenBank/DDBJ whole genome shotgun (WGS) entry which is preliminary data.</text>
</comment>
<dbReference type="Proteomes" id="UP000466692">
    <property type="component" value="Unassembled WGS sequence"/>
</dbReference>
<proteinExistence type="predicted"/>
<sequence length="98" mass="10595">MAYDVIGDEGIISRFGGEEFAVLLPGLNQYESSIKAEQLRAIIESHSIPSELEIVMITVSIGIATKKDPADTFAFLYKQADAALYNSKQAGRNSISLG</sequence>
<keyword evidence="2" id="KW-1185">Reference proteome</keyword>
<reference evidence="1" key="1">
    <citation type="submission" date="2019-11" db="EMBL/GenBank/DDBJ databases">
        <title>Genome sequences of 17 halophilic strains isolated from different environments.</title>
        <authorList>
            <person name="Furrow R.E."/>
        </authorList>
    </citation>
    <scope>NUCLEOTIDE SEQUENCE</scope>
    <source>
        <strain evidence="1">22510_22_Filter</strain>
    </source>
</reference>